<dbReference type="GO" id="GO:0005886">
    <property type="term" value="C:plasma membrane"/>
    <property type="evidence" value="ECO:0007669"/>
    <property type="project" value="UniProtKB-SubCell"/>
</dbReference>
<accession>A0A0L9UIP8</accession>
<evidence type="ECO:0000313" key="5">
    <source>
        <dbReference type="Proteomes" id="UP000053144"/>
    </source>
</evidence>
<comment type="subcellular location">
    <subcellularLocation>
        <location evidence="1">Cell membrane</location>
        <topology evidence="1">Peripheral membrane protein</topology>
        <orientation evidence="1">Cytoplasmic side</orientation>
    </subcellularLocation>
</comment>
<dbReference type="SUPFAM" id="SSF48403">
    <property type="entry name" value="Ankyrin repeat"/>
    <property type="match status" value="1"/>
</dbReference>
<dbReference type="AlphaFoldDB" id="A0A0L9UIP8"/>
<dbReference type="Gene3D" id="1.25.40.20">
    <property type="entry name" value="Ankyrin repeat-containing domain"/>
    <property type="match status" value="1"/>
</dbReference>
<dbReference type="Gramene" id="KOM42770">
    <property type="protein sequence ID" value="KOM42770"/>
    <property type="gene ID" value="LR48_Vigan05g037400"/>
</dbReference>
<dbReference type="Proteomes" id="UP000053144">
    <property type="component" value="Chromosome 5"/>
</dbReference>
<evidence type="ECO:0000256" key="1">
    <source>
        <dbReference type="ARBA" id="ARBA00004413"/>
    </source>
</evidence>
<dbReference type="PANTHER" id="PTHR24121:SF22">
    <property type="entry name" value="PROTEIN ACCELERATED CELL DEATH 6-LIKE"/>
    <property type="match status" value="1"/>
</dbReference>
<dbReference type="InterPro" id="IPR002110">
    <property type="entry name" value="Ankyrin_rpt"/>
</dbReference>
<evidence type="ECO:0000256" key="3">
    <source>
        <dbReference type="SAM" id="MobiDB-lite"/>
    </source>
</evidence>
<dbReference type="OMA" id="IHRYKEN"/>
<dbReference type="SMART" id="SM00248">
    <property type="entry name" value="ANK"/>
    <property type="match status" value="4"/>
</dbReference>
<reference evidence="5" key="1">
    <citation type="journal article" date="2015" name="Proc. Natl. Acad. Sci. U.S.A.">
        <title>Genome sequencing of adzuki bean (Vigna angularis) provides insight into high starch and low fat accumulation and domestication.</title>
        <authorList>
            <person name="Yang K."/>
            <person name="Tian Z."/>
            <person name="Chen C."/>
            <person name="Luo L."/>
            <person name="Zhao B."/>
            <person name="Wang Z."/>
            <person name="Yu L."/>
            <person name="Li Y."/>
            <person name="Sun Y."/>
            <person name="Li W."/>
            <person name="Chen Y."/>
            <person name="Li Y."/>
            <person name="Zhang Y."/>
            <person name="Ai D."/>
            <person name="Zhao J."/>
            <person name="Shang C."/>
            <person name="Ma Y."/>
            <person name="Wu B."/>
            <person name="Wang M."/>
            <person name="Gao L."/>
            <person name="Sun D."/>
            <person name="Zhang P."/>
            <person name="Guo F."/>
            <person name="Wang W."/>
            <person name="Li Y."/>
            <person name="Wang J."/>
            <person name="Varshney R.K."/>
            <person name="Wang J."/>
            <person name="Ling H.Q."/>
            <person name="Wan P."/>
        </authorList>
    </citation>
    <scope>NUCLEOTIDE SEQUENCE</scope>
    <source>
        <strain evidence="5">cv. Jingnong 6</strain>
    </source>
</reference>
<dbReference type="Pfam" id="PF12796">
    <property type="entry name" value="Ank_2"/>
    <property type="match status" value="1"/>
</dbReference>
<dbReference type="EMBL" id="CM003375">
    <property type="protein sequence ID" value="KOM42770.1"/>
    <property type="molecule type" value="Genomic_DNA"/>
</dbReference>
<organism evidence="4 5">
    <name type="scientific">Phaseolus angularis</name>
    <name type="common">Azuki bean</name>
    <name type="synonym">Vigna angularis</name>
    <dbReference type="NCBI Taxonomy" id="3914"/>
    <lineage>
        <taxon>Eukaryota</taxon>
        <taxon>Viridiplantae</taxon>
        <taxon>Streptophyta</taxon>
        <taxon>Embryophyta</taxon>
        <taxon>Tracheophyta</taxon>
        <taxon>Spermatophyta</taxon>
        <taxon>Magnoliopsida</taxon>
        <taxon>eudicotyledons</taxon>
        <taxon>Gunneridae</taxon>
        <taxon>Pentapetalae</taxon>
        <taxon>rosids</taxon>
        <taxon>fabids</taxon>
        <taxon>Fabales</taxon>
        <taxon>Fabaceae</taxon>
        <taxon>Papilionoideae</taxon>
        <taxon>50 kb inversion clade</taxon>
        <taxon>NPAAA clade</taxon>
        <taxon>indigoferoid/millettioid clade</taxon>
        <taxon>Phaseoleae</taxon>
        <taxon>Vigna</taxon>
    </lineage>
</organism>
<gene>
    <name evidence="4" type="ORF">LR48_Vigan05g037400</name>
</gene>
<sequence>MVVGVCYFASITFEFSKGGKLPEGYNDLKEKLVEAKKKSMMKFLRCGGKICMNNNDVENNYKGEEQPSRNVIESSEERRSDEAKAHGWWLLPKKTYDSIKEKKPESDWSEIDDDTIKQERPRRNTVLHIAALYGNDKCVEKIVEIGPELLRARNSNDDTPLHVAARAGKISTLEKLVAALLHRNSEEAKETILVTNKQGNTFFHEALLNGHKNVMNILDSSPALKQLAEDTAFTSRNSRRKSVLHLAIEKGYRDIVDDLLTRVIHRYKENILTDDGIFYYPQVRFGKNTGNISMNFNYDCCVSILCSLIKFL</sequence>
<evidence type="ECO:0000256" key="2">
    <source>
        <dbReference type="PROSITE-ProRule" id="PRU00023"/>
    </source>
</evidence>
<dbReference type="InterPro" id="IPR036770">
    <property type="entry name" value="Ankyrin_rpt-contain_sf"/>
</dbReference>
<dbReference type="PROSITE" id="PS50088">
    <property type="entry name" value="ANK_REPEAT"/>
    <property type="match status" value="1"/>
</dbReference>
<name>A0A0L9UIP8_PHAAN</name>
<protein>
    <submittedName>
        <fullName evidence="4">Uncharacterized protein</fullName>
    </submittedName>
</protein>
<dbReference type="STRING" id="3914.A0A0L9UIP8"/>
<keyword evidence="2" id="KW-0040">ANK repeat</keyword>
<evidence type="ECO:0000313" key="4">
    <source>
        <dbReference type="EMBL" id="KOM42770.1"/>
    </source>
</evidence>
<dbReference type="PANTHER" id="PTHR24121">
    <property type="entry name" value="NO MECHANORECEPTOR POTENTIAL C, ISOFORM D-RELATED"/>
    <property type="match status" value="1"/>
</dbReference>
<feature type="repeat" description="ANK" evidence="2">
    <location>
        <begin position="156"/>
        <end position="186"/>
    </location>
</feature>
<feature type="region of interest" description="Disordered" evidence="3">
    <location>
        <begin position="58"/>
        <end position="78"/>
    </location>
</feature>
<proteinExistence type="predicted"/>